<name>A0AA36A5Q9_LACSI</name>
<protein>
    <recommendedName>
        <fullName evidence="7">CHASE domain-containing protein</fullName>
    </recommendedName>
</protein>
<keyword evidence="3" id="KW-0812">Transmembrane</keyword>
<sequence>MLQDQFRISVNHVHALGVLVLTFHYYKNPLAIDQETFAEYTARTTFERPLLSGVAYAQRVMNYEGEDLQRQHDGTIRTRTKEPSPFRDEYALVIFAQETISYLKSVDMMSGKEGNENILRAILTGKSVLASPFKLLGSNHLGVVLTFPVYKSKLPPNTSVQERIAATAGFADSDTFTRFNGNLSQGARHAPQLLMPNK</sequence>
<evidence type="ECO:0000256" key="1">
    <source>
        <dbReference type="ARBA" id="ARBA00004127"/>
    </source>
</evidence>
<evidence type="ECO:0000313" key="8">
    <source>
        <dbReference type="EMBL" id="CAI9304022.1"/>
    </source>
</evidence>
<keyword evidence="4" id="KW-0418">Kinase</keyword>
<dbReference type="SMART" id="SM01079">
    <property type="entry name" value="CHASE"/>
    <property type="match status" value="1"/>
</dbReference>
<evidence type="ECO:0000256" key="4">
    <source>
        <dbReference type="ARBA" id="ARBA00022777"/>
    </source>
</evidence>
<dbReference type="Pfam" id="PF03924">
    <property type="entry name" value="CHASE"/>
    <property type="match status" value="1"/>
</dbReference>
<reference evidence="8" key="1">
    <citation type="submission" date="2023-04" db="EMBL/GenBank/DDBJ databases">
        <authorList>
            <person name="Vijverberg K."/>
            <person name="Xiong W."/>
            <person name="Schranz E."/>
        </authorList>
    </citation>
    <scope>NUCLEOTIDE SEQUENCE</scope>
</reference>
<dbReference type="InterPro" id="IPR006189">
    <property type="entry name" value="CHASE_dom"/>
</dbReference>
<dbReference type="Gene3D" id="3.30.450.350">
    <property type="entry name" value="CHASE domain"/>
    <property type="match status" value="1"/>
</dbReference>
<proteinExistence type="predicted"/>
<evidence type="ECO:0000256" key="5">
    <source>
        <dbReference type="ARBA" id="ARBA00022989"/>
    </source>
</evidence>
<keyword evidence="5" id="KW-1133">Transmembrane helix</keyword>
<evidence type="ECO:0000313" key="9">
    <source>
        <dbReference type="Proteomes" id="UP001177003"/>
    </source>
</evidence>
<organism evidence="8 9">
    <name type="scientific">Lactuca saligna</name>
    <name type="common">Willowleaf lettuce</name>
    <dbReference type="NCBI Taxonomy" id="75948"/>
    <lineage>
        <taxon>Eukaryota</taxon>
        <taxon>Viridiplantae</taxon>
        <taxon>Streptophyta</taxon>
        <taxon>Embryophyta</taxon>
        <taxon>Tracheophyta</taxon>
        <taxon>Spermatophyta</taxon>
        <taxon>Magnoliopsida</taxon>
        <taxon>eudicotyledons</taxon>
        <taxon>Gunneridae</taxon>
        <taxon>Pentapetalae</taxon>
        <taxon>asterids</taxon>
        <taxon>campanulids</taxon>
        <taxon>Asterales</taxon>
        <taxon>Asteraceae</taxon>
        <taxon>Cichorioideae</taxon>
        <taxon>Cichorieae</taxon>
        <taxon>Lactucinae</taxon>
        <taxon>Lactuca</taxon>
    </lineage>
</organism>
<dbReference type="GO" id="GO:0004673">
    <property type="term" value="F:protein histidine kinase activity"/>
    <property type="evidence" value="ECO:0007669"/>
    <property type="project" value="UniProtKB-ARBA"/>
</dbReference>
<keyword evidence="9" id="KW-1185">Reference proteome</keyword>
<dbReference type="AlphaFoldDB" id="A0AA36A5Q9"/>
<feature type="domain" description="CHASE" evidence="7">
    <location>
        <begin position="28"/>
        <end position="171"/>
    </location>
</feature>
<gene>
    <name evidence="8" type="ORF">LSALG_LOCUS42429</name>
</gene>
<dbReference type="EMBL" id="OX465085">
    <property type="protein sequence ID" value="CAI9304022.1"/>
    <property type="molecule type" value="Genomic_DNA"/>
</dbReference>
<dbReference type="PROSITE" id="PS50839">
    <property type="entry name" value="CHASE"/>
    <property type="match status" value="1"/>
</dbReference>
<keyword evidence="6" id="KW-0472">Membrane</keyword>
<accession>A0AA36A5Q9</accession>
<dbReference type="Proteomes" id="UP001177003">
    <property type="component" value="Chromosome 9"/>
</dbReference>
<dbReference type="FunFam" id="3.30.450.350:FF:000001">
    <property type="entry name" value="Histidine kinase 4"/>
    <property type="match status" value="1"/>
</dbReference>
<evidence type="ECO:0000256" key="2">
    <source>
        <dbReference type="ARBA" id="ARBA00022679"/>
    </source>
</evidence>
<evidence type="ECO:0000256" key="3">
    <source>
        <dbReference type="ARBA" id="ARBA00022692"/>
    </source>
</evidence>
<dbReference type="GO" id="GO:0012505">
    <property type="term" value="C:endomembrane system"/>
    <property type="evidence" value="ECO:0007669"/>
    <property type="project" value="UniProtKB-SubCell"/>
</dbReference>
<dbReference type="GO" id="GO:0007165">
    <property type="term" value="P:signal transduction"/>
    <property type="evidence" value="ECO:0007669"/>
    <property type="project" value="UniProtKB-ARBA"/>
</dbReference>
<keyword evidence="2" id="KW-0808">Transferase</keyword>
<comment type="subcellular location">
    <subcellularLocation>
        <location evidence="1">Endomembrane system</location>
        <topology evidence="1">Multi-pass membrane protein</topology>
    </subcellularLocation>
</comment>
<dbReference type="Gene3D" id="6.10.250.1190">
    <property type="match status" value="1"/>
</dbReference>
<evidence type="ECO:0000256" key="6">
    <source>
        <dbReference type="ARBA" id="ARBA00023136"/>
    </source>
</evidence>
<dbReference type="InterPro" id="IPR042240">
    <property type="entry name" value="CHASE_sf"/>
</dbReference>
<evidence type="ECO:0000259" key="7">
    <source>
        <dbReference type="PROSITE" id="PS50839"/>
    </source>
</evidence>